<dbReference type="Gene3D" id="3.20.20.80">
    <property type="entry name" value="Glycosidases"/>
    <property type="match status" value="1"/>
</dbReference>
<name>A0A3S2VQC9_9SPHI</name>
<keyword evidence="2" id="KW-1185">Reference proteome</keyword>
<comment type="caution">
    <text evidence="1">The sequence shown here is derived from an EMBL/GenBank/DDBJ whole genome shotgun (WGS) entry which is preliminary data.</text>
</comment>
<dbReference type="EMBL" id="SACK01000001">
    <property type="protein sequence ID" value="RVU02967.1"/>
    <property type="molecule type" value="Genomic_DNA"/>
</dbReference>
<reference evidence="1 2" key="1">
    <citation type="submission" date="2019-01" db="EMBL/GenBank/DDBJ databases">
        <authorList>
            <person name="Chen W.-M."/>
        </authorList>
    </citation>
    <scope>NUCLEOTIDE SEQUENCE [LARGE SCALE GENOMIC DNA]</scope>
    <source>
        <strain evidence="1 2">YBJ-36</strain>
    </source>
</reference>
<evidence type="ECO:0000313" key="2">
    <source>
        <dbReference type="Proteomes" id="UP000282759"/>
    </source>
</evidence>
<dbReference type="SUPFAM" id="SSF51445">
    <property type="entry name" value="(Trans)glycosidases"/>
    <property type="match status" value="1"/>
</dbReference>
<dbReference type="OrthoDB" id="9816564at2"/>
<dbReference type="Proteomes" id="UP000282759">
    <property type="component" value="Unassembled WGS sequence"/>
</dbReference>
<organism evidence="1 2">
    <name type="scientific">Mucilaginibacter limnophilus</name>
    <dbReference type="NCBI Taxonomy" id="1932778"/>
    <lineage>
        <taxon>Bacteria</taxon>
        <taxon>Pseudomonadati</taxon>
        <taxon>Bacteroidota</taxon>
        <taxon>Sphingobacteriia</taxon>
        <taxon>Sphingobacteriales</taxon>
        <taxon>Sphingobacteriaceae</taxon>
        <taxon>Mucilaginibacter</taxon>
    </lineage>
</organism>
<accession>A0A3S2VQC9</accession>
<protein>
    <submittedName>
        <fullName evidence="1">Amine oxidase</fullName>
    </submittedName>
</protein>
<gene>
    <name evidence="1" type="ORF">EOD41_03255</name>
</gene>
<dbReference type="InterPro" id="IPR017853">
    <property type="entry name" value="GH"/>
</dbReference>
<dbReference type="AlphaFoldDB" id="A0A3S2VQC9"/>
<evidence type="ECO:0000313" key="1">
    <source>
        <dbReference type="EMBL" id="RVU02967.1"/>
    </source>
</evidence>
<proteinExistence type="predicted"/>
<sequence>MQTPHDSSPFQSFWMGGYECTDQLNISGNRVDLINATHHLSRLKTDYEDIKDFDITTVREGIRWSHVEKQPYQYDFSVVQTMLAEGKSNGIQQIWDICHFGYPDDLSPLHPHFTKRFVGICRAFVEFYRSEYPADVLIVTPINEVSFISWLGGEAAGTTPYCTGQGWTIKYELMRAYIAGIKAIKELDPSIRILTTEPIVNIVPPLFANKAEIEEAAKAHEEQFQALDILVGRICPELGGSPDLLDMMGVNFYYNNQWVVGFNEFLPWLNEEEDLRWRPLSALLTDAYNRYNKPIVLTETSHPKEDRPLWIDFVTNECFKAIQQGIPFWGICLYPIIDRPDWDNLTYWHQSGLWDEVQHVSGTTVRLLNEPYANALRKSQRLIYQIDNPSNRRSH</sequence>
<dbReference type="RefSeq" id="WP_127703332.1">
    <property type="nucleotide sequence ID" value="NZ_SACK01000001.1"/>
</dbReference>